<keyword evidence="1" id="KW-0547">Nucleotide-binding</keyword>
<dbReference type="InterPro" id="IPR027417">
    <property type="entry name" value="P-loop_NTPase"/>
</dbReference>
<keyword evidence="1" id="KW-0067">ATP-binding</keyword>
<evidence type="ECO:0000313" key="1">
    <source>
        <dbReference type="EMBL" id="MCQ5083857.1"/>
    </source>
</evidence>
<sequence>MTLIRKPNEIQIQGKIKMLIYGQPGMGKTTMALSAPDPLLIDCDNGVQRVNPAHISDTVQVSSYNDVLAVLNEDLSPYKSLVIDTAGKLLDFIAAYVIARNPKLGRANGAPTLQGYGEIKAEFSQFCKLVMSKDKHLIFVAHRQTRTEGDETRYVPLFSGSNYDAVVTELDLLGYIEANGNKRTITFNGTSRNDGKNTCNLPAMLDIPCVVDPATGNGLPNRFLSDAVIKAYNNHLSRLQEQGHKYAAIMSQLKENIAAITDDISANDFVDRIDTFDHVGASKVAAGQLLSEKCRALKLTFNKTTRRYEQGA</sequence>
<name>A0AAJ1CFY2_9BACT</name>
<dbReference type="AlphaFoldDB" id="A0AAJ1CFY2"/>
<reference evidence="1" key="1">
    <citation type="submission" date="2022-06" db="EMBL/GenBank/DDBJ databases">
        <title>Isolation of gut microbiota from human fecal samples.</title>
        <authorList>
            <person name="Pamer E.G."/>
            <person name="Barat B."/>
            <person name="Waligurski E."/>
            <person name="Medina S."/>
            <person name="Paddock L."/>
            <person name="Mostad J."/>
        </authorList>
    </citation>
    <scope>NUCLEOTIDE SEQUENCE</scope>
    <source>
        <strain evidence="1">DFI.6.22</strain>
    </source>
</reference>
<dbReference type="GO" id="GO:0005524">
    <property type="term" value="F:ATP binding"/>
    <property type="evidence" value="ECO:0007669"/>
    <property type="project" value="UniProtKB-KW"/>
</dbReference>
<evidence type="ECO:0000313" key="2">
    <source>
        <dbReference type="Proteomes" id="UP001205035"/>
    </source>
</evidence>
<dbReference type="EMBL" id="JANGBQ010000024">
    <property type="protein sequence ID" value="MCQ5083857.1"/>
    <property type="molecule type" value="Genomic_DNA"/>
</dbReference>
<organism evidence="1 2">
    <name type="scientific">Alistipes onderdonkii</name>
    <dbReference type="NCBI Taxonomy" id="328813"/>
    <lineage>
        <taxon>Bacteria</taxon>
        <taxon>Pseudomonadati</taxon>
        <taxon>Bacteroidota</taxon>
        <taxon>Bacteroidia</taxon>
        <taxon>Bacteroidales</taxon>
        <taxon>Rikenellaceae</taxon>
        <taxon>Alistipes</taxon>
    </lineage>
</organism>
<dbReference type="RefSeq" id="WP_022331735.1">
    <property type="nucleotide sequence ID" value="NZ_JANGBQ010000024.1"/>
</dbReference>
<comment type="caution">
    <text evidence="1">The sequence shown here is derived from an EMBL/GenBank/DDBJ whole genome shotgun (WGS) entry which is preliminary data.</text>
</comment>
<gene>
    <name evidence="1" type="ORF">NE651_13285</name>
</gene>
<proteinExistence type="predicted"/>
<dbReference type="Pfam" id="PF13479">
    <property type="entry name" value="AAA_24"/>
    <property type="match status" value="1"/>
</dbReference>
<dbReference type="Proteomes" id="UP001205035">
    <property type="component" value="Unassembled WGS sequence"/>
</dbReference>
<protein>
    <submittedName>
        <fullName evidence="1">ATP-binding protein</fullName>
    </submittedName>
</protein>
<dbReference type="SUPFAM" id="SSF52540">
    <property type="entry name" value="P-loop containing nucleoside triphosphate hydrolases"/>
    <property type="match status" value="1"/>
</dbReference>
<accession>A0AAJ1CFY2</accession>